<dbReference type="GO" id="GO:0016020">
    <property type="term" value="C:membrane"/>
    <property type="evidence" value="ECO:0007669"/>
    <property type="project" value="UniProtKB-SubCell"/>
</dbReference>
<evidence type="ECO:0000256" key="5">
    <source>
        <dbReference type="SAM" id="Phobius"/>
    </source>
</evidence>
<accession>A0A0L7LUK1</accession>
<dbReference type="Proteomes" id="UP000037510">
    <property type="component" value="Unassembled WGS sequence"/>
</dbReference>
<reference evidence="6 7" key="1">
    <citation type="journal article" date="2015" name="Genome Biol. Evol.">
        <title>The genome of winter moth (Operophtera brumata) provides a genomic perspective on sexual dimorphism and phenology.</title>
        <authorList>
            <person name="Derks M.F."/>
            <person name="Smit S."/>
            <person name="Salis L."/>
            <person name="Schijlen E."/>
            <person name="Bossers A."/>
            <person name="Mateman C."/>
            <person name="Pijl A.S."/>
            <person name="de Ridder D."/>
            <person name="Groenen M.A."/>
            <person name="Visser M.E."/>
            <person name="Megens H.J."/>
        </authorList>
    </citation>
    <scope>NUCLEOTIDE SEQUENCE [LARGE SCALE GENOMIC DNA]</scope>
    <source>
        <strain evidence="6">WM2013NL</strain>
        <tissue evidence="6">Head and thorax</tissue>
    </source>
</reference>
<dbReference type="InterPro" id="IPR036259">
    <property type="entry name" value="MFS_trans_sf"/>
</dbReference>
<dbReference type="EMBL" id="JTDY01000054">
    <property type="protein sequence ID" value="KOB79137.1"/>
    <property type="molecule type" value="Genomic_DNA"/>
</dbReference>
<dbReference type="AlphaFoldDB" id="A0A0L7LUK1"/>
<comment type="subcellular location">
    <subcellularLocation>
        <location evidence="1">Membrane</location>
        <topology evidence="1">Multi-pass membrane protein</topology>
    </subcellularLocation>
</comment>
<dbReference type="SUPFAM" id="SSF103473">
    <property type="entry name" value="MFS general substrate transporter"/>
    <property type="match status" value="1"/>
</dbReference>
<proteinExistence type="predicted"/>
<dbReference type="Pfam" id="PF00083">
    <property type="entry name" value="Sugar_tr"/>
    <property type="match status" value="1"/>
</dbReference>
<feature type="transmembrane region" description="Helical" evidence="5">
    <location>
        <begin position="333"/>
        <end position="353"/>
    </location>
</feature>
<keyword evidence="7" id="KW-1185">Reference proteome</keyword>
<name>A0A0L7LUK1_OPEBR</name>
<sequence length="457" mass="50196">MVKNIFTQAPSKPTDDPFDRLLGHFGTWQLLVVGSISLVKLSSGWVQMAILFLTPSVTFWCTNGPNNTDFDNNWTAGANNTCYKDCETYEYDGTPMKNTIISEWDLICERRWLASFTQMILQYGRKNTFLVSIGSMIALGFGVPYSPNYAAFTSIRFFLGMATAGTMVVSFVIVMETVGSRYRGIVGCMFQLPFIIGNLALAVPHLIYLGYFFLLTESPRWLVSAGRVEEAAVIVKKAAKINNLPTSNIEETLLQLSSEISPPSSDRQLNYLDLMSSSLRVKTVCTCVMWLVTGVTFFGLNQYISQTSPDPFIPSNFLAMWLIAQFGRKTTTVSCFVLGGLLVIALGCVPNIFWLTLTLGSLGVSCASIVATTIYIYTSELYPTVVRNMAMGACSMCMRVGSMLAPFISNLTVTVPWLPTVIFGCAPIVAGVVCLCLPETKGRALADSIEDVKKECS</sequence>
<dbReference type="PANTHER" id="PTHR24064">
    <property type="entry name" value="SOLUTE CARRIER FAMILY 22 MEMBER"/>
    <property type="match status" value="1"/>
</dbReference>
<protein>
    <submittedName>
        <fullName evidence="6">Putative organic cation transporter</fullName>
    </submittedName>
</protein>
<evidence type="ECO:0000256" key="3">
    <source>
        <dbReference type="ARBA" id="ARBA00022989"/>
    </source>
</evidence>
<dbReference type="STRING" id="104452.A0A0L7LUK1"/>
<evidence type="ECO:0000256" key="1">
    <source>
        <dbReference type="ARBA" id="ARBA00004141"/>
    </source>
</evidence>
<feature type="transmembrane region" description="Helical" evidence="5">
    <location>
        <begin position="157"/>
        <end position="178"/>
    </location>
</feature>
<comment type="caution">
    <text evidence="6">The sequence shown here is derived from an EMBL/GenBank/DDBJ whole genome shotgun (WGS) entry which is preliminary data.</text>
</comment>
<evidence type="ECO:0000313" key="6">
    <source>
        <dbReference type="EMBL" id="KOB79137.1"/>
    </source>
</evidence>
<gene>
    <name evidence="6" type="ORF">OBRU01_00985</name>
</gene>
<dbReference type="Pfam" id="PF07690">
    <property type="entry name" value="MFS_1"/>
    <property type="match status" value="1"/>
</dbReference>
<dbReference type="Gene3D" id="1.20.1250.20">
    <property type="entry name" value="MFS general substrate transporter like domains"/>
    <property type="match status" value="1"/>
</dbReference>
<feature type="transmembrane region" description="Helical" evidence="5">
    <location>
        <begin position="415"/>
        <end position="437"/>
    </location>
</feature>
<keyword evidence="4 5" id="KW-0472">Membrane</keyword>
<feature type="transmembrane region" description="Helical" evidence="5">
    <location>
        <begin position="190"/>
        <end position="214"/>
    </location>
</feature>
<feature type="transmembrane region" description="Helical" evidence="5">
    <location>
        <begin position="279"/>
        <end position="300"/>
    </location>
</feature>
<dbReference type="InterPro" id="IPR005828">
    <property type="entry name" value="MFS_sugar_transport-like"/>
</dbReference>
<dbReference type="GO" id="GO:0022857">
    <property type="term" value="F:transmembrane transporter activity"/>
    <property type="evidence" value="ECO:0007669"/>
    <property type="project" value="InterPro"/>
</dbReference>
<organism evidence="6 7">
    <name type="scientific">Operophtera brumata</name>
    <name type="common">Winter moth</name>
    <name type="synonym">Phalaena brumata</name>
    <dbReference type="NCBI Taxonomy" id="104452"/>
    <lineage>
        <taxon>Eukaryota</taxon>
        <taxon>Metazoa</taxon>
        <taxon>Ecdysozoa</taxon>
        <taxon>Arthropoda</taxon>
        <taxon>Hexapoda</taxon>
        <taxon>Insecta</taxon>
        <taxon>Pterygota</taxon>
        <taxon>Neoptera</taxon>
        <taxon>Endopterygota</taxon>
        <taxon>Lepidoptera</taxon>
        <taxon>Glossata</taxon>
        <taxon>Ditrysia</taxon>
        <taxon>Geometroidea</taxon>
        <taxon>Geometridae</taxon>
        <taxon>Larentiinae</taxon>
        <taxon>Operophtera</taxon>
    </lineage>
</organism>
<keyword evidence="3 5" id="KW-1133">Transmembrane helix</keyword>
<evidence type="ECO:0000256" key="4">
    <source>
        <dbReference type="ARBA" id="ARBA00023136"/>
    </source>
</evidence>
<evidence type="ECO:0000313" key="7">
    <source>
        <dbReference type="Proteomes" id="UP000037510"/>
    </source>
</evidence>
<evidence type="ECO:0000256" key="2">
    <source>
        <dbReference type="ARBA" id="ARBA00022692"/>
    </source>
</evidence>
<dbReference type="InterPro" id="IPR011701">
    <property type="entry name" value="MFS"/>
</dbReference>
<keyword evidence="2 5" id="KW-0812">Transmembrane</keyword>
<feature type="transmembrane region" description="Helical" evidence="5">
    <location>
        <begin position="128"/>
        <end position="145"/>
    </location>
</feature>